<keyword evidence="1 2" id="KW-0238">DNA-binding</keyword>
<dbReference type="InterPro" id="IPR050109">
    <property type="entry name" value="HTH-type_TetR-like_transc_reg"/>
</dbReference>
<gene>
    <name evidence="4" type="ORF">KTT_17990</name>
</gene>
<dbReference type="GO" id="GO:0003700">
    <property type="term" value="F:DNA-binding transcription factor activity"/>
    <property type="evidence" value="ECO:0007669"/>
    <property type="project" value="TreeGrafter"/>
</dbReference>
<name>A0A401ZYM8_9CHLR</name>
<evidence type="ECO:0000259" key="3">
    <source>
        <dbReference type="PROSITE" id="PS50977"/>
    </source>
</evidence>
<feature type="DNA-binding region" description="H-T-H motif" evidence="2">
    <location>
        <begin position="50"/>
        <end position="69"/>
    </location>
</feature>
<evidence type="ECO:0000256" key="2">
    <source>
        <dbReference type="PROSITE-ProRule" id="PRU00335"/>
    </source>
</evidence>
<dbReference type="PROSITE" id="PS50977">
    <property type="entry name" value="HTH_TETR_2"/>
    <property type="match status" value="1"/>
</dbReference>
<dbReference type="AlphaFoldDB" id="A0A401ZYM8"/>
<reference evidence="5" key="1">
    <citation type="submission" date="2018-12" db="EMBL/GenBank/DDBJ databases">
        <title>Tengunoibacter tsumagoiensis gen. nov., sp. nov., Dictyobacter kobayashii sp. nov., D. alpinus sp. nov., and D. joshuensis sp. nov. and description of Dictyobacteraceae fam. nov. within the order Ktedonobacterales isolated from Tengu-no-mugimeshi.</title>
        <authorList>
            <person name="Wang C.M."/>
            <person name="Zheng Y."/>
            <person name="Sakai Y."/>
            <person name="Toyoda A."/>
            <person name="Minakuchi Y."/>
            <person name="Abe K."/>
            <person name="Yokota A."/>
            <person name="Yabe S."/>
        </authorList>
    </citation>
    <scope>NUCLEOTIDE SEQUENCE [LARGE SCALE GENOMIC DNA]</scope>
    <source>
        <strain evidence="5">Uno3</strain>
    </source>
</reference>
<dbReference type="PANTHER" id="PTHR30055">
    <property type="entry name" value="HTH-TYPE TRANSCRIPTIONAL REGULATOR RUTR"/>
    <property type="match status" value="1"/>
</dbReference>
<comment type="caution">
    <text evidence="4">The sequence shown here is derived from an EMBL/GenBank/DDBJ whole genome shotgun (WGS) entry which is preliminary data.</text>
</comment>
<dbReference type="PROSITE" id="PS01081">
    <property type="entry name" value="HTH_TETR_1"/>
    <property type="match status" value="1"/>
</dbReference>
<accession>A0A401ZYM8</accession>
<dbReference type="InterPro" id="IPR023772">
    <property type="entry name" value="DNA-bd_HTH_TetR-type_CS"/>
</dbReference>
<dbReference type="OrthoDB" id="268339at2"/>
<evidence type="ECO:0000256" key="1">
    <source>
        <dbReference type="ARBA" id="ARBA00023125"/>
    </source>
</evidence>
<sequence>MITVILVGEDGIVTGMAVRRLREQNKQRTFASIKQAAKSLFEQKGYEATTTREIAELAQIGTGTLFLYVKDKAELLILIYTDALKEIIASVFATLPEDGLLLDGLMHIFSSFFRFYERDLANARFFLKELLFYVSEQNDHRSFDPLNEHFVTQLAHLIQQAQERGAINQNINPHLAAHSFYALYFAAVTAWLGNILLSDLDVLDQLRAAFDLQIKGMLP</sequence>
<dbReference type="Pfam" id="PF00440">
    <property type="entry name" value="TetR_N"/>
    <property type="match status" value="1"/>
</dbReference>
<dbReference type="InterPro" id="IPR001647">
    <property type="entry name" value="HTH_TetR"/>
</dbReference>
<dbReference type="InterPro" id="IPR036271">
    <property type="entry name" value="Tet_transcr_reg_TetR-rel_C_sf"/>
</dbReference>
<proteinExistence type="predicted"/>
<evidence type="ECO:0000313" key="5">
    <source>
        <dbReference type="Proteomes" id="UP000287352"/>
    </source>
</evidence>
<dbReference type="SUPFAM" id="SSF46689">
    <property type="entry name" value="Homeodomain-like"/>
    <property type="match status" value="1"/>
</dbReference>
<dbReference type="PRINTS" id="PR00455">
    <property type="entry name" value="HTHTETR"/>
</dbReference>
<dbReference type="PANTHER" id="PTHR30055:SF226">
    <property type="entry name" value="HTH-TYPE TRANSCRIPTIONAL REGULATOR PKSA"/>
    <property type="match status" value="1"/>
</dbReference>
<dbReference type="EMBL" id="BIFR01000001">
    <property type="protein sequence ID" value="GCE11940.1"/>
    <property type="molecule type" value="Genomic_DNA"/>
</dbReference>
<dbReference type="Gene3D" id="1.10.357.10">
    <property type="entry name" value="Tetracycline Repressor, domain 2"/>
    <property type="match status" value="1"/>
</dbReference>
<protein>
    <recommendedName>
        <fullName evidence="3">HTH tetR-type domain-containing protein</fullName>
    </recommendedName>
</protein>
<dbReference type="GO" id="GO:0000976">
    <property type="term" value="F:transcription cis-regulatory region binding"/>
    <property type="evidence" value="ECO:0007669"/>
    <property type="project" value="TreeGrafter"/>
</dbReference>
<dbReference type="Proteomes" id="UP000287352">
    <property type="component" value="Unassembled WGS sequence"/>
</dbReference>
<feature type="domain" description="HTH tetR-type" evidence="3">
    <location>
        <begin position="27"/>
        <end position="87"/>
    </location>
</feature>
<keyword evidence="5" id="KW-1185">Reference proteome</keyword>
<dbReference type="SUPFAM" id="SSF48498">
    <property type="entry name" value="Tetracyclin repressor-like, C-terminal domain"/>
    <property type="match status" value="1"/>
</dbReference>
<organism evidence="4 5">
    <name type="scientific">Tengunoibacter tsumagoiensis</name>
    <dbReference type="NCBI Taxonomy" id="2014871"/>
    <lineage>
        <taxon>Bacteria</taxon>
        <taxon>Bacillati</taxon>
        <taxon>Chloroflexota</taxon>
        <taxon>Ktedonobacteria</taxon>
        <taxon>Ktedonobacterales</taxon>
        <taxon>Dictyobacteraceae</taxon>
        <taxon>Tengunoibacter</taxon>
    </lineage>
</organism>
<dbReference type="InterPro" id="IPR009057">
    <property type="entry name" value="Homeodomain-like_sf"/>
</dbReference>
<dbReference type="RefSeq" id="WP_126579612.1">
    <property type="nucleotide sequence ID" value="NZ_BIFR01000001.1"/>
</dbReference>
<evidence type="ECO:0000313" key="4">
    <source>
        <dbReference type="EMBL" id="GCE11940.1"/>
    </source>
</evidence>